<name>A0ABY7FCC9_MYAAR</name>
<evidence type="ECO:0000313" key="1">
    <source>
        <dbReference type="EMBL" id="WAR18687.1"/>
    </source>
</evidence>
<accession>A0ABY7FCC9</accession>
<dbReference type="Proteomes" id="UP001164746">
    <property type="component" value="Chromosome 11"/>
</dbReference>
<proteinExistence type="predicted"/>
<reference evidence="1" key="1">
    <citation type="submission" date="2022-11" db="EMBL/GenBank/DDBJ databases">
        <title>Centuries of genome instability and evolution in soft-shell clam transmissible cancer (bioRxiv).</title>
        <authorList>
            <person name="Hart S.F.M."/>
            <person name="Yonemitsu M.A."/>
            <person name="Giersch R.M."/>
            <person name="Beal B.F."/>
            <person name="Arriagada G."/>
            <person name="Davis B.W."/>
            <person name="Ostrander E.A."/>
            <person name="Goff S.P."/>
            <person name="Metzger M.J."/>
        </authorList>
    </citation>
    <scope>NUCLEOTIDE SEQUENCE</scope>
    <source>
        <strain evidence="1">MELC-2E11</strain>
        <tissue evidence="1">Siphon/mantle</tissue>
    </source>
</reference>
<evidence type="ECO:0000313" key="2">
    <source>
        <dbReference type="Proteomes" id="UP001164746"/>
    </source>
</evidence>
<organism evidence="1 2">
    <name type="scientific">Mya arenaria</name>
    <name type="common">Soft-shell clam</name>
    <dbReference type="NCBI Taxonomy" id="6604"/>
    <lineage>
        <taxon>Eukaryota</taxon>
        <taxon>Metazoa</taxon>
        <taxon>Spiralia</taxon>
        <taxon>Lophotrochozoa</taxon>
        <taxon>Mollusca</taxon>
        <taxon>Bivalvia</taxon>
        <taxon>Autobranchia</taxon>
        <taxon>Heteroconchia</taxon>
        <taxon>Euheterodonta</taxon>
        <taxon>Imparidentia</taxon>
        <taxon>Neoheterodontei</taxon>
        <taxon>Myida</taxon>
        <taxon>Myoidea</taxon>
        <taxon>Myidae</taxon>
        <taxon>Mya</taxon>
    </lineage>
</organism>
<sequence length="106" mass="12257">SLFSQVDLIRTELVDFDIFAFCETWLTHSSIRATYSFCFITLPNSKIVSLTTMAENVSYIYTRRQDLEVLGIECIWIKLALKSNLKMLVGLFYRPPNTTAPQDLRI</sequence>
<gene>
    <name evidence="1" type="ORF">MAR_000525</name>
</gene>
<protein>
    <submittedName>
        <fullName evidence="1">Uncharacterized protein</fullName>
    </submittedName>
</protein>
<dbReference type="EMBL" id="CP111022">
    <property type="protein sequence ID" value="WAR18687.1"/>
    <property type="molecule type" value="Genomic_DNA"/>
</dbReference>
<feature type="non-terminal residue" evidence="1">
    <location>
        <position position="1"/>
    </location>
</feature>
<keyword evidence="2" id="KW-1185">Reference proteome</keyword>